<evidence type="ECO:0000313" key="2">
    <source>
        <dbReference type="Proteomes" id="UP000663868"/>
    </source>
</evidence>
<dbReference type="AlphaFoldDB" id="A0A820PVX2"/>
<gene>
    <name evidence="1" type="ORF">KXQ929_LOCUS51596</name>
</gene>
<protein>
    <submittedName>
        <fullName evidence="1">Uncharacterized protein</fullName>
    </submittedName>
</protein>
<dbReference type="EMBL" id="CAJOBB010025797">
    <property type="protein sequence ID" value="CAF4411110.1"/>
    <property type="molecule type" value="Genomic_DNA"/>
</dbReference>
<feature type="non-terminal residue" evidence="1">
    <location>
        <position position="1"/>
    </location>
</feature>
<feature type="non-terminal residue" evidence="1">
    <location>
        <position position="39"/>
    </location>
</feature>
<organism evidence="1 2">
    <name type="scientific">Adineta steineri</name>
    <dbReference type="NCBI Taxonomy" id="433720"/>
    <lineage>
        <taxon>Eukaryota</taxon>
        <taxon>Metazoa</taxon>
        <taxon>Spiralia</taxon>
        <taxon>Gnathifera</taxon>
        <taxon>Rotifera</taxon>
        <taxon>Eurotatoria</taxon>
        <taxon>Bdelloidea</taxon>
        <taxon>Adinetida</taxon>
        <taxon>Adinetidae</taxon>
        <taxon>Adineta</taxon>
    </lineage>
</organism>
<name>A0A820PVX2_9BILA</name>
<reference evidence="1" key="1">
    <citation type="submission" date="2021-02" db="EMBL/GenBank/DDBJ databases">
        <authorList>
            <person name="Nowell W R."/>
        </authorList>
    </citation>
    <scope>NUCLEOTIDE SEQUENCE</scope>
</reference>
<accession>A0A820PVX2</accession>
<dbReference type="Proteomes" id="UP000663868">
    <property type="component" value="Unassembled WGS sequence"/>
</dbReference>
<proteinExistence type="predicted"/>
<comment type="caution">
    <text evidence="1">The sequence shown here is derived from an EMBL/GenBank/DDBJ whole genome shotgun (WGS) entry which is preliminary data.</text>
</comment>
<sequence length="39" mass="4360">PCLFIKCHSKASRCINRWPFKTQCICGEDTAGNGRTVCD</sequence>
<evidence type="ECO:0000313" key="1">
    <source>
        <dbReference type="EMBL" id="CAF4411110.1"/>
    </source>
</evidence>